<dbReference type="FunFam" id="3.40.309.10:FF:000012">
    <property type="entry name" value="Betaine aldehyde dehydrogenase"/>
    <property type="match status" value="1"/>
</dbReference>
<comment type="caution">
    <text evidence="6">The sequence shown here is derived from an EMBL/GenBank/DDBJ whole genome shotgun (WGS) entry which is preliminary data.</text>
</comment>
<dbReference type="Pfam" id="PF00171">
    <property type="entry name" value="Aldedh"/>
    <property type="match status" value="1"/>
</dbReference>
<dbReference type="Gene3D" id="3.40.309.10">
    <property type="entry name" value="Aldehyde Dehydrogenase, Chain A, domain 2"/>
    <property type="match status" value="1"/>
</dbReference>
<dbReference type="InterPro" id="IPR029510">
    <property type="entry name" value="Ald_DH_CS_GLU"/>
</dbReference>
<dbReference type="EMBL" id="CABVIE010000011">
    <property type="protein sequence ID" value="VVP17111.1"/>
    <property type="molecule type" value="Genomic_DNA"/>
</dbReference>
<dbReference type="PANTHER" id="PTHR11699">
    <property type="entry name" value="ALDEHYDE DEHYDROGENASE-RELATED"/>
    <property type="match status" value="1"/>
</dbReference>
<protein>
    <submittedName>
        <fullName evidence="6">Phenylacetaldehyde dehydrogenase</fullName>
        <ecNumber evidence="6">1.2.1.39</ecNumber>
    </submittedName>
</protein>
<feature type="active site" evidence="3">
    <location>
        <position position="269"/>
    </location>
</feature>
<evidence type="ECO:0000256" key="1">
    <source>
        <dbReference type="ARBA" id="ARBA00009986"/>
    </source>
</evidence>
<dbReference type="InterPro" id="IPR016161">
    <property type="entry name" value="Ald_DH/histidinol_DH"/>
</dbReference>
<dbReference type="InterPro" id="IPR016160">
    <property type="entry name" value="Ald_DH_CS_CYS"/>
</dbReference>
<dbReference type="SUPFAM" id="SSF53720">
    <property type="entry name" value="ALDH-like"/>
    <property type="match status" value="1"/>
</dbReference>
<dbReference type="InterPro" id="IPR016162">
    <property type="entry name" value="Ald_DH_N"/>
</dbReference>
<dbReference type="InterPro" id="IPR015590">
    <property type="entry name" value="Aldehyde_DH_dom"/>
</dbReference>
<keyword evidence="2 4" id="KW-0560">Oxidoreductase</keyword>
<evidence type="ECO:0000256" key="2">
    <source>
        <dbReference type="ARBA" id="ARBA00023002"/>
    </source>
</evidence>
<evidence type="ECO:0000313" key="7">
    <source>
        <dbReference type="Proteomes" id="UP000325723"/>
    </source>
</evidence>
<dbReference type="PROSITE" id="PS00687">
    <property type="entry name" value="ALDEHYDE_DEHYDR_GLU"/>
    <property type="match status" value="1"/>
</dbReference>
<accession>A0A8H2NTM2</accession>
<name>A0A8H2NTM2_PSEFL</name>
<dbReference type="InterPro" id="IPR016163">
    <property type="entry name" value="Ald_DH_C"/>
</dbReference>
<dbReference type="FunFam" id="3.40.605.10:FF:000007">
    <property type="entry name" value="NAD/NADP-dependent betaine aldehyde dehydrogenase"/>
    <property type="match status" value="1"/>
</dbReference>
<dbReference type="EC" id="1.2.1.39" evidence="6"/>
<reference evidence="6 7" key="1">
    <citation type="submission" date="2019-09" db="EMBL/GenBank/DDBJ databases">
        <authorList>
            <person name="Chandra G."/>
            <person name="Truman W A."/>
        </authorList>
    </citation>
    <scope>NUCLEOTIDE SEQUENCE [LARGE SCALE GENOMIC DNA]</scope>
    <source>
        <strain evidence="6">PS900</strain>
    </source>
</reference>
<proteinExistence type="inferred from homology"/>
<dbReference type="PROSITE" id="PS00070">
    <property type="entry name" value="ALDEHYDE_DEHYDR_CYS"/>
    <property type="match status" value="1"/>
</dbReference>
<dbReference type="GO" id="GO:0008957">
    <property type="term" value="F:phenylacetaldehyde dehydrogenase (NAD+) activity"/>
    <property type="evidence" value="ECO:0007669"/>
    <property type="project" value="UniProtKB-EC"/>
</dbReference>
<feature type="domain" description="Aldehyde dehydrogenase" evidence="5">
    <location>
        <begin position="26"/>
        <end position="491"/>
    </location>
</feature>
<dbReference type="AlphaFoldDB" id="A0A8H2NTM2"/>
<evidence type="ECO:0000313" key="6">
    <source>
        <dbReference type="EMBL" id="VVP17111.1"/>
    </source>
</evidence>
<organism evidence="6 7">
    <name type="scientific">Pseudomonas fluorescens</name>
    <dbReference type="NCBI Taxonomy" id="294"/>
    <lineage>
        <taxon>Bacteria</taxon>
        <taxon>Pseudomonadati</taxon>
        <taxon>Pseudomonadota</taxon>
        <taxon>Gammaproteobacteria</taxon>
        <taxon>Pseudomonadales</taxon>
        <taxon>Pseudomonadaceae</taxon>
        <taxon>Pseudomonas</taxon>
    </lineage>
</organism>
<gene>
    <name evidence="6" type="primary">styD_1</name>
    <name evidence="6" type="ORF">PS900_03655</name>
</gene>
<evidence type="ECO:0000259" key="5">
    <source>
        <dbReference type="Pfam" id="PF00171"/>
    </source>
</evidence>
<evidence type="ECO:0000256" key="3">
    <source>
        <dbReference type="PROSITE-ProRule" id="PRU10007"/>
    </source>
</evidence>
<comment type="similarity">
    <text evidence="1 4">Belongs to the aldehyde dehydrogenase family.</text>
</comment>
<evidence type="ECO:0000256" key="4">
    <source>
        <dbReference type="RuleBase" id="RU003345"/>
    </source>
</evidence>
<sequence>MTVFSLLPETRQFVGRDLQMFINGCWTPAAEGRFMTYHDPATGEPLGKVPAGSRADVDRAVRNAAQTFESSAWSRMKPRDRQNLLWRLANLVERDKQHLAELETLNNGKLLSVSLGDIQFSIDYLRYMAGWATKIEGASLDVSTDLGLGEVFSGYTRREPVGVVGAIVAWNVPFLLACWKLAPALATGCTIVLKPADETPLTVLRLAELVMEAGYPAGVFNVVTGTGVEVGAALASHPAVNKLTFTGSTAVGKQVGKAAMDTLARVTLELGGKSPVIVMPDADLDAATIGAANAIFANQGQVCCAGSRLYIHRKVFDNVVADVANIARSIRLGNGLDATSQMGPLISSRQVDRVDSYIDVGLSEGAQVVCGGKARGPGYFYEPTIMVNVDQGHRVVREEIFGPVLIALPFDDLDQVLAMANDTAYGLGASIWTSSLATAHRAIPKIKSGSVWVNCHTMLDASLPFGGYKGSGLGREMGSAVIEHYTELKSVLIQV</sequence>
<dbReference type="Gene3D" id="3.40.605.10">
    <property type="entry name" value="Aldehyde Dehydrogenase, Chain A, domain 1"/>
    <property type="match status" value="1"/>
</dbReference>
<dbReference type="Proteomes" id="UP000325723">
    <property type="component" value="Unassembled WGS sequence"/>
</dbReference>